<reference evidence="1 2" key="1">
    <citation type="submission" date="2011-05" db="EMBL/GenBank/DDBJ databases">
        <authorList>
            <person name="Muzny D."/>
            <person name="Qin X."/>
            <person name="Deng J."/>
            <person name="Jiang H."/>
            <person name="Liu Y."/>
            <person name="Qu J."/>
            <person name="Song X.-Z."/>
            <person name="Zhang L."/>
            <person name="Thornton R."/>
            <person name="Coyle M."/>
            <person name="Francisco L."/>
            <person name="Jackson L."/>
            <person name="Javaid M."/>
            <person name="Korchina V."/>
            <person name="Kovar C."/>
            <person name="Mata R."/>
            <person name="Mathew T."/>
            <person name="Ngo R."/>
            <person name="Nguyen L."/>
            <person name="Nguyen N."/>
            <person name="Okwuonu G."/>
            <person name="Ongeri F."/>
            <person name="Pham C."/>
            <person name="Simmons D."/>
            <person name="Wilczek-Boney K."/>
            <person name="Hale W."/>
            <person name="Jakkamsetti A."/>
            <person name="Pham P."/>
            <person name="Ruth R."/>
            <person name="San Lucas F."/>
            <person name="Warren J."/>
            <person name="Zhang J."/>
            <person name="Zhao Z."/>
            <person name="Zhou C."/>
            <person name="Zhu D."/>
            <person name="Lee S."/>
            <person name="Bess C."/>
            <person name="Blankenburg K."/>
            <person name="Forbes L."/>
            <person name="Fu Q."/>
            <person name="Gubbala S."/>
            <person name="Hirani K."/>
            <person name="Jayaseelan J.C."/>
            <person name="Lara F."/>
            <person name="Munidasa M."/>
            <person name="Palculict T."/>
            <person name="Patil S."/>
            <person name="Pu L.-L."/>
            <person name="Saada N."/>
            <person name="Tang L."/>
            <person name="Weissenberger G."/>
            <person name="Zhu Y."/>
            <person name="Hemphill L."/>
            <person name="Shang Y."/>
            <person name="Youmans B."/>
            <person name="Ayvaz T."/>
            <person name="Ross M."/>
            <person name="Santibanez J."/>
            <person name="Aqrawi P."/>
            <person name="Gross S."/>
            <person name="Joshi V."/>
            <person name="Fowler G."/>
            <person name="Nazareth L."/>
            <person name="Reid J."/>
            <person name="Worley K."/>
            <person name="Petrosino J."/>
            <person name="Highlander S."/>
            <person name="Gibbs R."/>
        </authorList>
    </citation>
    <scope>NUCLEOTIDE SEQUENCE [LARGE SCALE GENOMIC DNA]</scope>
    <source>
        <strain evidence="1 2">ATCC 33926</strain>
    </source>
</reference>
<dbReference type="AlphaFoldDB" id="A0AA36XJH9"/>
<evidence type="ECO:0000313" key="2">
    <source>
        <dbReference type="Proteomes" id="UP000004982"/>
    </source>
</evidence>
<sequence>MKNKNMKKHITDLRNALYNHDLTVASEDDSPAFPAMWTLSHPYFTLPMTIAFYNVNDIRIVPLHESFGCYLMEQPEISLYFTKTNRHSWQRDLAVFIQTLMQYIHSIEAERDKAIQRDI</sequence>
<dbReference type="Proteomes" id="UP000004982">
    <property type="component" value="Unassembled WGS sequence"/>
</dbReference>
<name>A0AA36XJH9_9NEIS</name>
<protein>
    <submittedName>
        <fullName evidence="1">Uncharacterized protein</fullName>
    </submittedName>
</protein>
<dbReference type="EMBL" id="AFQE01000113">
    <property type="protein sequence ID" value="EGQ75724.1"/>
    <property type="molecule type" value="Genomic_DNA"/>
</dbReference>
<proteinExistence type="predicted"/>
<evidence type="ECO:0000313" key="1">
    <source>
        <dbReference type="EMBL" id="EGQ75724.1"/>
    </source>
</evidence>
<gene>
    <name evidence="1" type="ORF">HMPREF9418_2300</name>
</gene>
<accession>A0AA36XJH9</accession>
<organism evidence="1 2">
    <name type="scientific">Neisseria macacae ATCC 33926</name>
    <dbReference type="NCBI Taxonomy" id="997348"/>
    <lineage>
        <taxon>Bacteria</taxon>
        <taxon>Pseudomonadati</taxon>
        <taxon>Pseudomonadota</taxon>
        <taxon>Betaproteobacteria</taxon>
        <taxon>Neisseriales</taxon>
        <taxon>Neisseriaceae</taxon>
        <taxon>Neisseria</taxon>
    </lineage>
</organism>
<comment type="caution">
    <text evidence="1">The sequence shown here is derived from an EMBL/GenBank/DDBJ whole genome shotgun (WGS) entry which is preliminary data.</text>
</comment>